<keyword evidence="2" id="KW-1185">Reference proteome</keyword>
<dbReference type="Proteomes" id="UP000828390">
    <property type="component" value="Unassembled WGS sequence"/>
</dbReference>
<accession>A0A9D4DMP4</accession>
<protein>
    <submittedName>
        <fullName evidence="1">Uncharacterized protein</fullName>
    </submittedName>
</protein>
<dbReference type="EMBL" id="JAIWYP010000010">
    <property type="protein sequence ID" value="KAH3751743.1"/>
    <property type="molecule type" value="Genomic_DNA"/>
</dbReference>
<evidence type="ECO:0000313" key="1">
    <source>
        <dbReference type="EMBL" id="KAH3751743.1"/>
    </source>
</evidence>
<sequence>MYNPAQIMAVTGHKSVQSLNTYQRVSADEKIKMGQTIGKIVSGKQNVALPSSTVTATLPAPDSSASVFVPLQSLQWTISREWIWMTSWEISTVVLTFKAVHVPNRSLDHNKYSMEMLPLFTT</sequence>
<evidence type="ECO:0000313" key="2">
    <source>
        <dbReference type="Proteomes" id="UP000828390"/>
    </source>
</evidence>
<gene>
    <name evidence="1" type="ORF">DPMN_186312</name>
</gene>
<dbReference type="AlphaFoldDB" id="A0A9D4DMP4"/>
<name>A0A9D4DMP4_DREPO</name>
<reference evidence="1" key="1">
    <citation type="journal article" date="2019" name="bioRxiv">
        <title>The Genome of the Zebra Mussel, Dreissena polymorpha: A Resource for Invasive Species Research.</title>
        <authorList>
            <person name="McCartney M.A."/>
            <person name="Auch B."/>
            <person name="Kono T."/>
            <person name="Mallez S."/>
            <person name="Zhang Y."/>
            <person name="Obille A."/>
            <person name="Becker A."/>
            <person name="Abrahante J.E."/>
            <person name="Garbe J."/>
            <person name="Badalamenti J.P."/>
            <person name="Herman A."/>
            <person name="Mangelson H."/>
            <person name="Liachko I."/>
            <person name="Sullivan S."/>
            <person name="Sone E.D."/>
            <person name="Koren S."/>
            <person name="Silverstein K.A.T."/>
            <person name="Beckman K.B."/>
            <person name="Gohl D.M."/>
        </authorList>
    </citation>
    <scope>NUCLEOTIDE SEQUENCE</scope>
    <source>
        <strain evidence="1">Duluth1</strain>
        <tissue evidence="1">Whole animal</tissue>
    </source>
</reference>
<proteinExistence type="predicted"/>
<comment type="caution">
    <text evidence="1">The sequence shown here is derived from an EMBL/GenBank/DDBJ whole genome shotgun (WGS) entry which is preliminary data.</text>
</comment>
<organism evidence="1 2">
    <name type="scientific">Dreissena polymorpha</name>
    <name type="common">Zebra mussel</name>
    <name type="synonym">Mytilus polymorpha</name>
    <dbReference type="NCBI Taxonomy" id="45954"/>
    <lineage>
        <taxon>Eukaryota</taxon>
        <taxon>Metazoa</taxon>
        <taxon>Spiralia</taxon>
        <taxon>Lophotrochozoa</taxon>
        <taxon>Mollusca</taxon>
        <taxon>Bivalvia</taxon>
        <taxon>Autobranchia</taxon>
        <taxon>Heteroconchia</taxon>
        <taxon>Euheterodonta</taxon>
        <taxon>Imparidentia</taxon>
        <taxon>Neoheterodontei</taxon>
        <taxon>Myida</taxon>
        <taxon>Dreissenoidea</taxon>
        <taxon>Dreissenidae</taxon>
        <taxon>Dreissena</taxon>
    </lineage>
</organism>
<reference evidence="1" key="2">
    <citation type="submission" date="2020-11" db="EMBL/GenBank/DDBJ databases">
        <authorList>
            <person name="McCartney M.A."/>
            <person name="Auch B."/>
            <person name="Kono T."/>
            <person name="Mallez S."/>
            <person name="Becker A."/>
            <person name="Gohl D.M."/>
            <person name="Silverstein K.A.T."/>
            <person name="Koren S."/>
            <person name="Bechman K.B."/>
            <person name="Herman A."/>
            <person name="Abrahante J.E."/>
            <person name="Garbe J."/>
        </authorList>
    </citation>
    <scope>NUCLEOTIDE SEQUENCE</scope>
    <source>
        <strain evidence="1">Duluth1</strain>
        <tissue evidence="1">Whole animal</tissue>
    </source>
</reference>